<reference evidence="1 2" key="1">
    <citation type="submission" date="2020-08" db="EMBL/GenBank/DDBJ databases">
        <title>Genomic Encyclopedia of Type Strains, Phase IV (KMG-IV): sequencing the most valuable type-strain genomes for metagenomic binning, comparative biology and taxonomic classification.</title>
        <authorList>
            <person name="Goeker M."/>
        </authorList>
    </citation>
    <scope>NUCLEOTIDE SEQUENCE [LARGE SCALE GENOMIC DNA]</scope>
    <source>
        <strain evidence="1 2">DSM 44197</strain>
    </source>
</reference>
<protein>
    <submittedName>
        <fullName evidence="1">Uncharacterized protein</fullName>
    </submittedName>
</protein>
<comment type="caution">
    <text evidence="1">The sequence shown here is derived from an EMBL/GenBank/DDBJ whole genome shotgun (WGS) entry which is preliminary data.</text>
</comment>
<keyword evidence="2" id="KW-1185">Reference proteome</keyword>
<name>A0A7W3QM26_ACTNM</name>
<evidence type="ECO:0000313" key="1">
    <source>
        <dbReference type="EMBL" id="MBA8952122.1"/>
    </source>
</evidence>
<gene>
    <name evidence="1" type="ORF">HNR61_003762</name>
</gene>
<dbReference type="Proteomes" id="UP000572680">
    <property type="component" value="Unassembled WGS sequence"/>
</dbReference>
<dbReference type="RefSeq" id="WP_182844393.1">
    <property type="nucleotide sequence ID" value="NZ_BAAALP010000046.1"/>
</dbReference>
<proteinExistence type="predicted"/>
<sequence>MSFDLAVYGTPSGPGQQETELYEHPLGAHGTVMRHWVEPAGRLGLPLLARLADGELTVGHHELAAFAEELSALARDWQTSVPDDGTIPVIAGRRHYETPLLDHLLTRMNILRVALRMAEVTDGHLYLSG</sequence>
<dbReference type="AlphaFoldDB" id="A0A7W3QM26"/>
<organism evidence="1 2">
    <name type="scientific">Actinomadura namibiensis</name>
    <dbReference type="NCBI Taxonomy" id="182080"/>
    <lineage>
        <taxon>Bacteria</taxon>
        <taxon>Bacillati</taxon>
        <taxon>Actinomycetota</taxon>
        <taxon>Actinomycetes</taxon>
        <taxon>Streptosporangiales</taxon>
        <taxon>Thermomonosporaceae</taxon>
        <taxon>Actinomadura</taxon>
    </lineage>
</organism>
<dbReference type="EMBL" id="JACJIA010000004">
    <property type="protein sequence ID" value="MBA8952122.1"/>
    <property type="molecule type" value="Genomic_DNA"/>
</dbReference>
<evidence type="ECO:0000313" key="2">
    <source>
        <dbReference type="Proteomes" id="UP000572680"/>
    </source>
</evidence>
<accession>A0A7W3QM26</accession>